<dbReference type="VEuPathDB" id="FungiDB:A9K55_002819"/>
<dbReference type="GO" id="GO:0003677">
    <property type="term" value="F:DNA binding"/>
    <property type="evidence" value="ECO:0007669"/>
    <property type="project" value="InterPro"/>
</dbReference>
<accession>A0A2H4S8J8</accession>
<dbReference type="Gene3D" id="4.10.240.10">
    <property type="entry name" value="Zn(2)-C6 fungal-type DNA-binding domain"/>
    <property type="match status" value="1"/>
</dbReference>
<dbReference type="CDD" id="cd12148">
    <property type="entry name" value="fungal_TF_MHR"/>
    <property type="match status" value="1"/>
</dbReference>
<dbReference type="GO" id="GO:0008270">
    <property type="term" value="F:zinc ion binding"/>
    <property type="evidence" value="ECO:0007669"/>
    <property type="project" value="InterPro"/>
</dbReference>
<gene>
    <name evidence="8" type="ORF">A9K55_002819</name>
    <name evidence="9" type="ORF">A9K55_002834</name>
</gene>
<evidence type="ECO:0000259" key="7">
    <source>
        <dbReference type="PROSITE" id="PS50048"/>
    </source>
</evidence>
<dbReference type="InterPro" id="IPR036864">
    <property type="entry name" value="Zn2-C6_fun-type_DNA-bd_sf"/>
</dbReference>
<dbReference type="AlphaFoldDB" id="A0A2H4S8J8"/>
<dbReference type="InterPro" id="IPR050815">
    <property type="entry name" value="TF_fung"/>
</dbReference>
<reference evidence="8 10" key="1">
    <citation type="journal article" date="2017" name="BMC Genomics">
        <title>Chromosome level assembly and secondary metabolite potential of the parasitic fungus Cordyceps militaris.</title>
        <authorList>
            <person name="Kramer G.J."/>
            <person name="Nodwell J.R."/>
        </authorList>
    </citation>
    <scope>NUCLEOTIDE SEQUENCE [LARGE SCALE GENOMIC DNA]</scope>
    <source>
        <strain evidence="8 10">ATCC 34164</strain>
    </source>
</reference>
<dbReference type="EMBL" id="CP023322">
    <property type="protein sequence ID" value="ATY59430.1"/>
    <property type="molecule type" value="Genomic_DNA"/>
</dbReference>
<evidence type="ECO:0000256" key="1">
    <source>
        <dbReference type="ARBA" id="ARBA00004123"/>
    </source>
</evidence>
<dbReference type="InterPro" id="IPR007219">
    <property type="entry name" value="XnlR_reg_dom"/>
</dbReference>
<dbReference type="VEuPathDB" id="FungiDB:A9K55_002834"/>
<feature type="region of interest" description="Disordered" evidence="6">
    <location>
        <begin position="61"/>
        <end position="80"/>
    </location>
</feature>
<evidence type="ECO:0000256" key="6">
    <source>
        <dbReference type="SAM" id="MobiDB-lite"/>
    </source>
</evidence>
<dbReference type="GO" id="GO:0006351">
    <property type="term" value="P:DNA-templated transcription"/>
    <property type="evidence" value="ECO:0007669"/>
    <property type="project" value="InterPro"/>
</dbReference>
<dbReference type="SMART" id="SM00066">
    <property type="entry name" value="GAL4"/>
    <property type="match status" value="1"/>
</dbReference>
<sequence length="640" mass="71260">MPKAPRNLQACQECRSRKVRCDGVKPRCNVCLRRNEACQWPARLVPGNYQLVYVEEAIPEQTRPRQSPGHDAYPSPAPLAGKPLPVPLRQRLVHLFSQTHHMLELCGCIDLDMVNSATTTDTEDFLLQSILALSSLYLTDVEAASDSRFTDSKSLLCFYRSKAQASSRALSDKPSIITIQANLVLGLGELLTMATSKAWLHIGLAIRMAQSLRMRREHNRRHVPRQREVRRRTFWACVVLDCLVAYCTHRTQTIDLALVQLHLPCHEVAFAFGHESPGPTVAELGRGTRDGPAEQASLAYFVKTFLLWSPVARIYVDGGRGAEQSGAPKPVVSSGDYEAVMAAWRDALPDEMQFSERNLRAHQSLGQMAHFVSMHLLVQHATFLSHHEYLPHVEESDVASTLAAASTLKDSDADAILICLHGANTVVAMLRLVDNITAGLNYTQLGVCAGVPIVTAASVLLWAHHCSRAATLFVRLSDDEVARARYDVDYLIGILDSWTKTWRLARAWANCVRLLDEFYQSRYRRGNQHVNNSSTDSVPSPTSGESVPVSPIPLRDGDGYPDVTMIPTETYYKVRLITGLILEQPELCKKFLRTSSEETPSDGGLQESVDLWGVDIEDFLWMNDPDLVMAASTLWSDFTL</sequence>
<dbReference type="InterPro" id="IPR001138">
    <property type="entry name" value="Zn2Cys6_DnaBD"/>
</dbReference>
<evidence type="ECO:0000313" key="10">
    <source>
        <dbReference type="Proteomes" id="UP000323067"/>
    </source>
</evidence>
<feature type="compositionally biased region" description="Polar residues" evidence="6">
    <location>
        <begin position="529"/>
        <end position="545"/>
    </location>
</feature>
<proteinExistence type="predicted"/>
<dbReference type="CDD" id="cd00067">
    <property type="entry name" value="GAL4"/>
    <property type="match status" value="1"/>
</dbReference>
<dbReference type="Proteomes" id="UP000323067">
    <property type="component" value="Chromosome iv"/>
</dbReference>
<evidence type="ECO:0000256" key="5">
    <source>
        <dbReference type="ARBA" id="ARBA00023242"/>
    </source>
</evidence>
<dbReference type="EMBL" id="CP023322">
    <property type="protein sequence ID" value="ATY59478.1"/>
    <property type="molecule type" value="Genomic_DNA"/>
</dbReference>
<dbReference type="SMART" id="SM00906">
    <property type="entry name" value="Fungal_trans"/>
    <property type="match status" value="1"/>
</dbReference>
<keyword evidence="5" id="KW-0539">Nucleus</keyword>
<keyword evidence="3" id="KW-0805">Transcription regulation</keyword>
<dbReference type="GO" id="GO:0000981">
    <property type="term" value="F:DNA-binding transcription factor activity, RNA polymerase II-specific"/>
    <property type="evidence" value="ECO:0007669"/>
    <property type="project" value="InterPro"/>
</dbReference>
<evidence type="ECO:0000313" key="9">
    <source>
        <dbReference type="EMBL" id="ATY59478.1"/>
    </source>
</evidence>
<evidence type="ECO:0000256" key="3">
    <source>
        <dbReference type="ARBA" id="ARBA00023015"/>
    </source>
</evidence>
<dbReference type="PROSITE" id="PS50048">
    <property type="entry name" value="ZN2_CY6_FUNGAL_2"/>
    <property type="match status" value="1"/>
</dbReference>
<dbReference type="GO" id="GO:0005634">
    <property type="term" value="C:nucleus"/>
    <property type="evidence" value="ECO:0007669"/>
    <property type="project" value="UniProtKB-SubCell"/>
</dbReference>
<dbReference type="PROSITE" id="PS00463">
    <property type="entry name" value="ZN2_CY6_FUNGAL_1"/>
    <property type="match status" value="1"/>
</dbReference>
<feature type="region of interest" description="Disordered" evidence="6">
    <location>
        <begin position="529"/>
        <end position="556"/>
    </location>
</feature>
<comment type="subcellular location">
    <subcellularLocation>
        <location evidence="1">Nucleus</location>
    </subcellularLocation>
</comment>
<dbReference type="OrthoDB" id="10261408at2759"/>
<dbReference type="Pfam" id="PF00172">
    <property type="entry name" value="Zn_clus"/>
    <property type="match status" value="1"/>
</dbReference>
<dbReference type="Pfam" id="PF04082">
    <property type="entry name" value="Fungal_trans"/>
    <property type="match status" value="1"/>
</dbReference>
<protein>
    <submittedName>
        <fullName evidence="8">Transcription factor</fullName>
    </submittedName>
</protein>
<keyword evidence="2" id="KW-0479">Metal-binding</keyword>
<dbReference type="SUPFAM" id="SSF57701">
    <property type="entry name" value="Zn2/Cys6 DNA-binding domain"/>
    <property type="match status" value="1"/>
</dbReference>
<feature type="domain" description="Zn(2)-C6 fungal-type" evidence="7">
    <location>
        <begin position="10"/>
        <end position="40"/>
    </location>
</feature>
<evidence type="ECO:0000313" key="8">
    <source>
        <dbReference type="EMBL" id="ATY59430.1"/>
    </source>
</evidence>
<dbReference type="PANTHER" id="PTHR47338">
    <property type="entry name" value="ZN(II)2CYS6 TRANSCRIPTION FACTOR (EUROFUNG)-RELATED"/>
    <property type="match status" value="1"/>
</dbReference>
<keyword evidence="4" id="KW-0804">Transcription</keyword>
<organism evidence="8 10">
    <name type="scientific">Cordyceps militaris</name>
    <name type="common">Caterpillar fungus</name>
    <name type="synonym">Clavaria militaris</name>
    <dbReference type="NCBI Taxonomy" id="73501"/>
    <lineage>
        <taxon>Eukaryota</taxon>
        <taxon>Fungi</taxon>
        <taxon>Dikarya</taxon>
        <taxon>Ascomycota</taxon>
        <taxon>Pezizomycotina</taxon>
        <taxon>Sordariomycetes</taxon>
        <taxon>Hypocreomycetidae</taxon>
        <taxon>Hypocreales</taxon>
        <taxon>Cordycipitaceae</taxon>
        <taxon>Cordyceps</taxon>
    </lineage>
</organism>
<evidence type="ECO:0000256" key="2">
    <source>
        <dbReference type="ARBA" id="ARBA00022723"/>
    </source>
</evidence>
<dbReference type="VEuPathDB" id="FungiDB:CCM_05460"/>
<dbReference type="PANTHER" id="PTHR47338:SF11">
    <property type="entry name" value="ZN(II)2CYS6 TRANSCRIPTION FACTOR (EUROFUNG)"/>
    <property type="match status" value="1"/>
</dbReference>
<dbReference type="OMA" id="IRMAQIM"/>
<evidence type="ECO:0000256" key="4">
    <source>
        <dbReference type="ARBA" id="ARBA00023163"/>
    </source>
</evidence>
<name>A0A2H4S8J8_CORMI</name>